<sequence>MSVTVNVAEDRTIRLTEQVVGTRLPDTIAFTAKGTLTMTEELLGAFEGTTLTPGEVSLSVDGSRTVDVDLSNGASLRLETVDVGVETPDPDDLVPGADSIGSAAEGAPNPGDATPGAIAFTVEGVIRGVPGEAFAAIAGGTPAIEALTFSVEDSVRSDGGSGDDVMFEFALLGFEVSVRRNGTIAVGTRGTSVSLDTP</sequence>
<accession>A0A7D5GNH2</accession>
<gene>
    <name evidence="2" type="ORF">HUG10_18190</name>
</gene>
<reference evidence="2 3" key="1">
    <citation type="submission" date="2020-07" db="EMBL/GenBank/DDBJ databases">
        <title>Gai3-2, isolated from salt lake.</title>
        <authorList>
            <person name="Cui H."/>
            <person name="Shi X."/>
        </authorList>
    </citation>
    <scope>NUCLEOTIDE SEQUENCE [LARGE SCALE GENOMIC DNA]</scope>
    <source>
        <strain evidence="2 3">Gai3-2</strain>
    </source>
</reference>
<organism evidence="2 3">
    <name type="scientific">Halorarum halophilum</name>
    <dbReference type="NCBI Taxonomy" id="2743090"/>
    <lineage>
        <taxon>Archaea</taxon>
        <taxon>Methanobacteriati</taxon>
        <taxon>Methanobacteriota</taxon>
        <taxon>Stenosarchaea group</taxon>
        <taxon>Halobacteria</taxon>
        <taxon>Halobacteriales</taxon>
        <taxon>Haloferacaceae</taxon>
        <taxon>Halorarum</taxon>
    </lineage>
</organism>
<evidence type="ECO:0000313" key="3">
    <source>
        <dbReference type="Proteomes" id="UP000509750"/>
    </source>
</evidence>
<evidence type="ECO:0000313" key="2">
    <source>
        <dbReference type="EMBL" id="QLG29344.1"/>
    </source>
</evidence>
<dbReference type="GeneID" id="56030805"/>
<protein>
    <submittedName>
        <fullName evidence="2">Uncharacterized protein</fullName>
    </submittedName>
</protein>
<dbReference type="Proteomes" id="UP000509750">
    <property type="component" value="Chromosome"/>
</dbReference>
<name>A0A7D5GNH2_9EURY</name>
<proteinExistence type="predicted"/>
<feature type="region of interest" description="Disordered" evidence="1">
    <location>
        <begin position="86"/>
        <end position="112"/>
    </location>
</feature>
<keyword evidence="3" id="KW-1185">Reference proteome</keyword>
<dbReference type="EMBL" id="CP058529">
    <property type="protein sequence ID" value="QLG29344.1"/>
    <property type="molecule type" value="Genomic_DNA"/>
</dbReference>
<dbReference type="OrthoDB" id="186203at2157"/>
<evidence type="ECO:0000256" key="1">
    <source>
        <dbReference type="SAM" id="MobiDB-lite"/>
    </source>
</evidence>
<dbReference type="KEGG" id="halg:HUG10_18190"/>
<dbReference type="RefSeq" id="WP_179170918.1">
    <property type="nucleotide sequence ID" value="NZ_CP058529.1"/>
</dbReference>
<dbReference type="AlphaFoldDB" id="A0A7D5GNH2"/>